<feature type="domain" description="Beta-galactosidase" evidence="11">
    <location>
        <begin position="580"/>
        <end position="655"/>
    </location>
</feature>
<dbReference type="GO" id="GO:0005990">
    <property type="term" value="P:lactose catabolic process"/>
    <property type="evidence" value="ECO:0007669"/>
    <property type="project" value="TreeGrafter"/>
</dbReference>
<dbReference type="InterPro" id="IPR011013">
    <property type="entry name" value="Gal_mutarotase_sf_dom"/>
</dbReference>
<dbReference type="InterPro" id="IPR014718">
    <property type="entry name" value="GH-type_carb-bd"/>
</dbReference>
<dbReference type="GO" id="GO:0030246">
    <property type="term" value="F:carbohydrate binding"/>
    <property type="evidence" value="ECO:0007669"/>
    <property type="project" value="InterPro"/>
</dbReference>
<dbReference type="EC" id="3.2.1.23" evidence="3"/>
<evidence type="ECO:0000313" key="12">
    <source>
        <dbReference type="EMBL" id="OIR07499.1"/>
    </source>
</evidence>
<dbReference type="PANTHER" id="PTHR46323">
    <property type="entry name" value="BETA-GALACTOSIDASE"/>
    <property type="match status" value="1"/>
</dbReference>
<dbReference type="Pfam" id="PF00703">
    <property type="entry name" value="Glyco_hydro_2"/>
    <property type="match status" value="1"/>
</dbReference>
<comment type="caution">
    <text evidence="12">The sequence shown here is derived from an EMBL/GenBank/DDBJ whole genome shotgun (WGS) entry which is preliminary data.</text>
</comment>
<evidence type="ECO:0000256" key="6">
    <source>
        <dbReference type="ARBA" id="ARBA00032230"/>
    </source>
</evidence>
<feature type="domain" description="Glycoside hydrolase family 2 immunoglobulin-like beta-sandwich" evidence="7">
    <location>
        <begin position="210"/>
        <end position="308"/>
    </location>
</feature>
<sequence length="966" mass="107164">MVCGPIPPPPMRLLAILALCLPFAVTLRAGAQDTERQYLSGHDSTDAVPWDFFCTAGRGSGYWTKIPVPSCWEQEGFGAYGYGLAARPGKRVPVPPQPPEEKGIYRRDFTVPASWRGRDVRVVFEGVMTDAAVTVNGVSAGPVHQGAFYRFSYDITDKLRFGAENSIEVVVSKESANRSVNAAERRGDYWNFGGIFRPVWLESTPARFIDHVAIDAEADGRFSARVRLGGDIPVGARIELRLRHDHGAWTAPALDFPVPAGSHELTVSTVEGHPDLWTAETPNLYDAEFILRVDGHDVHRVTQRFGFRTLEVKPGVGLFLNGHRITLKGVCRHSFWPETGRTLSLAVQRLDVDLMKEANMNAVRMSHYPPDPEFLDLCDEAGLYVLDELGGWHGRYDTQTGRKLIREMVRRDVNHPSILFWDNGNEGGGNPANDGEFAKYDPQHRPVLHPWADFDGMNTAHYRDYADTVKLAQGPDIFMPTEFLHGLFDGGAGAGLDDYWKIMGEKPLAAGGFIWAWLDEAVARTDENGRLDAQGDLAPDGIVGPHREKEGSYYTIRDIWSPVQIPLATLPANFTGTLPVRNRYDFLNLKTVTFAWRLMRFGPPGALTGLRTLLADGRVPGPDVAPRTDGTVTLPLPADWRDADVLYVTAFDSRERALWTWSWRWKSGLDSIGRAALATSPRFPKYASPIQRPVEPPPVVAVADDGPKAVVTDGRETVRFDRTTGEIDGITYDGRAISLTGGPRLVAYRRYERGFVPVPGMLSGRLTGWNEKHEGDAVVLTATYAGLMREIRWTIGPDGDIRLDYAFKGPGTVDLLGVDFDYPEEKMESKEWFGGGPYHVWQNRLRGTELARWSTPYNNHIPGQDWTFPEFKGWFSGWSWMSFTTTEGRFAFLNGGGAPYVGVYTPHDGAFDPVLVIPRTGLGVYQVIPAMGSKTARPDETGPEGEPKVVDGEVRGTLVIRVLENP</sequence>
<dbReference type="Gene3D" id="3.20.20.80">
    <property type="entry name" value="Glycosidases"/>
    <property type="match status" value="1"/>
</dbReference>
<dbReference type="InterPro" id="IPR008979">
    <property type="entry name" value="Galactose-bd-like_sf"/>
</dbReference>
<dbReference type="SUPFAM" id="SSF74650">
    <property type="entry name" value="Galactose mutarotase-like"/>
    <property type="match status" value="1"/>
</dbReference>
<dbReference type="SUPFAM" id="SSF51445">
    <property type="entry name" value="(Trans)glycosidases"/>
    <property type="match status" value="1"/>
</dbReference>
<dbReference type="AlphaFoldDB" id="A0A1J5SHV5"/>
<feature type="domain" description="Glycosyl hydrolases family 2 sugar binding" evidence="9">
    <location>
        <begin position="65"/>
        <end position="205"/>
    </location>
</feature>
<dbReference type="InterPro" id="IPR050347">
    <property type="entry name" value="Bact_Beta-galactosidase"/>
</dbReference>
<dbReference type="GO" id="GO:0004565">
    <property type="term" value="F:beta-galactosidase activity"/>
    <property type="evidence" value="ECO:0007669"/>
    <property type="project" value="UniProtKB-EC"/>
</dbReference>
<dbReference type="PRINTS" id="PR00132">
    <property type="entry name" value="GLHYDRLASE2"/>
</dbReference>
<comment type="catalytic activity">
    <reaction evidence="1">
        <text>Hydrolysis of terminal non-reducing beta-D-galactose residues in beta-D-galactosides.</text>
        <dbReference type="EC" id="3.2.1.23"/>
    </reaction>
</comment>
<dbReference type="SUPFAM" id="SSF49785">
    <property type="entry name" value="Galactose-binding domain-like"/>
    <property type="match status" value="1"/>
</dbReference>
<dbReference type="Pfam" id="PF02837">
    <property type="entry name" value="Glyco_hydro_2_N"/>
    <property type="match status" value="1"/>
</dbReference>
<evidence type="ECO:0000259" key="9">
    <source>
        <dbReference type="Pfam" id="PF02837"/>
    </source>
</evidence>
<dbReference type="InterPro" id="IPR036156">
    <property type="entry name" value="Beta-gal/glucu_dom_sf"/>
</dbReference>
<evidence type="ECO:0000256" key="1">
    <source>
        <dbReference type="ARBA" id="ARBA00001412"/>
    </source>
</evidence>
<protein>
    <recommendedName>
        <fullName evidence="3">beta-galactosidase</fullName>
        <ecNumber evidence="3">3.2.1.23</ecNumber>
    </recommendedName>
    <alternativeName>
        <fullName evidence="6">Lactase</fullName>
    </alternativeName>
</protein>
<evidence type="ECO:0000259" key="7">
    <source>
        <dbReference type="Pfam" id="PF00703"/>
    </source>
</evidence>
<dbReference type="Gene3D" id="2.60.40.10">
    <property type="entry name" value="Immunoglobulins"/>
    <property type="match status" value="2"/>
</dbReference>
<evidence type="ECO:0000259" key="11">
    <source>
        <dbReference type="Pfam" id="PF16353"/>
    </source>
</evidence>
<evidence type="ECO:0000256" key="4">
    <source>
        <dbReference type="ARBA" id="ARBA00022801"/>
    </source>
</evidence>
<dbReference type="InterPro" id="IPR006102">
    <property type="entry name" value="Ig-like_GH2"/>
</dbReference>
<dbReference type="InterPro" id="IPR006103">
    <property type="entry name" value="Glyco_hydro_2_cat"/>
</dbReference>
<dbReference type="InterPro" id="IPR017853">
    <property type="entry name" value="GH"/>
</dbReference>
<evidence type="ECO:0000259" key="10">
    <source>
        <dbReference type="Pfam" id="PF02929"/>
    </source>
</evidence>
<dbReference type="SUPFAM" id="SSF49303">
    <property type="entry name" value="beta-Galactosidase/glucuronidase domain"/>
    <property type="match status" value="2"/>
</dbReference>
<dbReference type="InterPro" id="IPR006101">
    <property type="entry name" value="Glyco_hydro_2"/>
</dbReference>
<name>A0A1J5SHV5_9ZZZZ</name>
<dbReference type="Pfam" id="PF16353">
    <property type="entry name" value="LacZ_4"/>
    <property type="match status" value="1"/>
</dbReference>
<dbReference type="InterPro" id="IPR013783">
    <property type="entry name" value="Ig-like_fold"/>
</dbReference>
<keyword evidence="4 12" id="KW-0378">Hydrolase</keyword>
<dbReference type="Pfam" id="PF02836">
    <property type="entry name" value="Glyco_hydro_2_C"/>
    <property type="match status" value="1"/>
</dbReference>
<dbReference type="InterPro" id="IPR032312">
    <property type="entry name" value="LacZ_4"/>
</dbReference>
<feature type="domain" description="Beta galactosidase small chain/" evidence="10">
    <location>
        <begin position="774"/>
        <end position="891"/>
    </location>
</feature>
<feature type="domain" description="Glycoside hydrolase family 2 catalytic" evidence="8">
    <location>
        <begin position="318"/>
        <end position="528"/>
    </location>
</feature>
<evidence type="ECO:0000256" key="2">
    <source>
        <dbReference type="ARBA" id="ARBA00007401"/>
    </source>
</evidence>
<evidence type="ECO:0000256" key="3">
    <source>
        <dbReference type="ARBA" id="ARBA00012756"/>
    </source>
</evidence>
<dbReference type="Pfam" id="PF02929">
    <property type="entry name" value="Bgal_small_N"/>
    <property type="match status" value="1"/>
</dbReference>
<evidence type="ECO:0000259" key="8">
    <source>
        <dbReference type="Pfam" id="PF02836"/>
    </source>
</evidence>
<gene>
    <name evidence="12" type="primary">cbgA</name>
    <name evidence="12" type="ORF">GALL_104580</name>
</gene>
<dbReference type="InterPro" id="IPR004199">
    <property type="entry name" value="B-gal_small/dom_5"/>
</dbReference>
<dbReference type="InterPro" id="IPR006104">
    <property type="entry name" value="Glyco_hydro_2_N"/>
</dbReference>
<accession>A0A1J5SHV5</accession>
<evidence type="ECO:0000256" key="5">
    <source>
        <dbReference type="ARBA" id="ARBA00023295"/>
    </source>
</evidence>
<dbReference type="Gene3D" id="2.70.98.10">
    <property type="match status" value="1"/>
</dbReference>
<dbReference type="GO" id="GO:0009341">
    <property type="term" value="C:beta-galactosidase complex"/>
    <property type="evidence" value="ECO:0007669"/>
    <property type="project" value="InterPro"/>
</dbReference>
<comment type="similarity">
    <text evidence="2">Belongs to the glycosyl hydrolase 2 family.</text>
</comment>
<reference evidence="12" key="1">
    <citation type="submission" date="2016-10" db="EMBL/GenBank/DDBJ databases">
        <title>Sequence of Gallionella enrichment culture.</title>
        <authorList>
            <person name="Poehlein A."/>
            <person name="Muehling M."/>
            <person name="Daniel R."/>
        </authorList>
    </citation>
    <scope>NUCLEOTIDE SEQUENCE</scope>
</reference>
<dbReference type="PANTHER" id="PTHR46323:SF2">
    <property type="entry name" value="BETA-GALACTOSIDASE"/>
    <property type="match status" value="1"/>
</dbReference>
<organism evidence="12">
    <name type="scientific">mine drainage metagenome</name>
    <dbReference type="NCBI Taxonomy" id="410659"/>
    <lineage>
        <taxon>unclassified sequences</taxon>
        <taxon>metagenomes</taxon>
        <taxon>ecological metagenomes</taxon>
    </lineage>
</organism>
<keyword evidence="5 12" id="KW-0326">Glycosidase</keyword>
<dbReference type="Gene3D" id="2.60.120.260">
    <property type="entry name" value="Galactose-binding domain-like"/>
    <property type="match status" value="1"/>
</dbReference>
<proteinExistence type="inferred from homology"/>
<dbReference type="EMBL" id="MLJW01000037">
    <property type="protein sequence ID" value="OIR07499.1"/>
    <property type="molecule type" value="Genomic_DNA"/>
</dbReference>